<proteinExistence type="predicted"/>
<organism evidence="2 3">
    <name type="scientific">Rhizophlyctis rosea</name>
    <dbReference type="NCBI Taxonomy" id="64517"/>
    <lineage>
        <taxon>Eukaryota</taxon>
        <taxon>Fungi</taxon>
        <taxon>Fungi incertae sedis</taxon>
        <taxon>Chytridiomycota</taxon>
        <taxon>Chytridiomycota incertae sedis</taxon>
        <taxon>Chytridiomycetes</taxon>
        <taxon>Rhizophlyctidales</taxon>
        <taxon>Rhizophlyctidaceae</taxon>
        <taxon>Rhizophlyctis</taxon>
    </lineage>
</organism>
<reference evidence="2" key="1">
    <citation type="submission" date="2020-05" db="EMBL/GenBank/DDBJ databases">
        <title>Phylogenomic resolution of chytrid fungi.</title>
        <authorList>
            <person name="Stajich J.E."/>
            <person name="Amses K."/>
            <person name="Simmons R."/>
            <person name="Seto K."/>
            <person name="Myers J."/>
            <person name="Bonds A."/>
            <person name="Quandt C.A."/>
            <person name="Barry K."/>
            <person name="Liu P."/>
            <person name="Grigoriev I."/>
            <person name="Longcore J.E."/>
            <person name="James T.Y."/>
        </authorList>
    </citation>
    <scope>NUCLEOTIDE SEQUENCE</scope>
    <source>
        <strain evidence="2">JEL0318</strain>
    </source>
</reference>
<protein>
    <submittedName>
        <fullName evidence="2">Uncharacterized protein</fullName>
    </submittedName>
</protein>
<feature type="non-terminal residue" evidence="2">
    <location>
        <position position="52"/>
    </location>
</feature>
<sequence>MASLDDDDTDIPTPSGRRGSVLDDGIMREMLAVRQRRMSMSSPLKQPSSSPL</sequence>
<name>A0AAD5SE49_9FUNG</name>
<gene>
    <name evidence="2" type="ORF">HK097_011572</name>
</gene>
<evidence type="ECO:0000313" key="3">
    <source>
        <dbReference type="Proteomes" id="UP001212841"/>
    </source>
</evidence>
<accession>A0AAD5SE49</accession>
<comment type="caution">
    <text evidence="2">The sequence shown here is derived from an EMBL/GenBank/DDBJ whole genome shotgun (WGS) entry which is preliminary data.</text>
</comment>
<feature type="region of interest" description="Disordered" evidence="1">
    <location>
        <begin position="1"/>
        <end position="24"/>
    </location>
</feature>
<dbReference type="AlphaFoldDB" id="A0AAD5SE49"/>
<dbReference type="EMBL" id="JADGJD010000970">
    <property type="protein sequence ID" value="KAJ3047391.1"/>
    <property type="molecule type" value="Genomic_DNA"/>
</dbReference>
<evidence type="ECO:0000313" key="2">
    <source>
        <dbReference type="EMBL" id="KAJ3047391.1"/>
    </source>
</evidence>
<dbReference type="Proteomes" id="UP001212841">
    <property type="component" value="Unassembled WGS sequence"/>
</dbReference>
<feature type="compositionally biased region" description="Acidic residues" evidence="1">
    <location>
        <begin position="1"/>
        <end position="10"/>
    </location>
</feature>
<keyword evidence="3" id="KW-1185">Reference proteome</keyword>
<evidence type="ECO:0000256" key="1">
    <source>
        <dbReference type="SAM" id="MobiDB-lite"/>
    </source>
</evidence>